<keyword evidence="6" id="KW-0274">FAD</keyword>
<dbReference type="PRINTS" id="PR00371">
    <property type="entry name" value="FPNCR"/>
</dbReference>
<feature type="domain" description="FAD-binding FR-type" evidence="10">
    <location>
        <begin position="203"/>
        <end position="456"/>
    </location>
</feature>
<dbReference type="CDD" id="cd06207">
    <property type="entry name" value="CyPoR_like"/>
    <property type="match status" value="1"/>
</dbReference>
<dbReference type="Pfam" id="PF00175">
    <property type="entry name" value="NAD_binding_1"/>
    <property type="match status" value="1"/>
</dbReference>
<keyword evidence="12" id="KW-1185">Reference proteome</keyword>
<dbReference type="InterPro" id="IPR001433">
    <property type="entry name" value="OxRdtase_FAD/NAD-bd"/>
</dbReference>
<dbReference type="FunFam" id="3.40.50.360:FF:000045">
    <property type="entry name" value="NADPH-dependent diflavin oxidoreductase 1"/>
    <property type="match status" value="1"/>
</dbReference>
<gene>
    <name evidence="11" type="ORF">TEOVI_000515400</name>
</gene>
<evidence type="ECO:0000256" key="4">
    <source>
        <dbReference type="ARBA" id="ARBA00022630"/>
    </source>
</evidence>
<feature type="domain" description="Flavodoxin-like" evidence="9">
    <location>
        <begin position="10"/>
        <end position="153"/>
    </location>
</feature>
<evidence type="ECO:0000256" key="1">
    <source>
        <dbReference type="ARBA" id="ARBA00001917"/>
    </source>
</evidence>
<dbReference type="PROSITE" id="PS50902">
    <property type="entry name" value="FLAVODOXIN_LIKE"/>
    <property type="match status" value="1"/>
</dbReference>
<dbReference type="GO" id="GO:0003958">
    <property type="term" value="F:NADPH-hemoprotein reductase activity"/>
    <property type="evidence" value="ECO:0007669"/>
    <property type="project" value="UniProtKB-EC"/>
</dbReference>
<dbReference type="GeneID" id="92379094"/>
<dbReference type="Pfam" id="PF00667">
    <property type="entry name" value="FAD_binding_1"/>
    <property type="match status" value="1"/>
</dbReference>
<dbReference type="GO" id="GO:0050660">
    <property type="term" value="F:flavin adenine dinucleotide binding"/>
    <property type="evidence" value="ECO:0007669"/>
    <property type="project" value="TreeGrafter"/>
</dbReference>
<keyword evidence="3" id="KW-0963">Cytoplasm</keyword>
<dbReference type="InterPro" id="IPR023173">
    <property type="entry name" value="NADPH_Cyt_P450_Rdtase_alpha"/>
</dbReference>
<sequence length="610" mass="68999">MEENEGIGTITILYGTQTGSAEQLAFTFASLAIKRGFKRCVCLPADEFPLDKWRDATPLVIICSNANQGEAPDSIRISWAQLLHSTAPSMDGLRFAVFGTGDSIYPKFNYMAKMLHNRLRQLGGTPLLNRGLGDESDRKGYDEVFLPWVLELWRALGLVSEDDSHLKEENPSDAPLLCKYEVVPCNDESAPQGGVDVAVRRREPVFNCRLVQNKRLTAEDHLQAVHHIAFSRETTPAEGSLLPYDTPLAFEVGDALGVYCTNEDAIIDRVLTQVNEDGDKVVCIKPNNSQGIIQQQEQPFFNRPMTLRFFLKHYVDLEAVVSRSFFRMMAHYAEDAELKERLWELSSSDNLDDFMWYCQREKRNVAEVLDDFRAVRPPLALLLSFMPPMRARLFSISSSPYVDCDTFHLTVALVEWQTPYKRTRRGLCSSRLTSAKPGDVFTCFLWDGTMITPSTPAPLLCVGTGTGVAPIRSLIRECAGHSDIWGEVPILLFFGCRNETKDYLYQQEWADLKRDHLKQLQVLPAFSRDGEKKFYVQHQIGRHARRVAKLLDAGATIYVCGNSKQMPKDVATTLEDVVTQCCCEGDEAKSQEYMKQLRKQGRYVVDTWSV</sequence>
<evidence type="ECO:0000313" key="12">
    <source>
        <dbReference type="Proteomes" id="UP000195570"/>
    </source>
</evidence>
<keyword evidence="4" id="KW-0285">Flavoprotein</keyword>
<evidence type="ECO:0000313" key="11">
    <source>
        <dbReference type="EMBL" id="SCU66031.1"/>
    </source>
</evidence>
<evidence type="ECO:0000256" key="5">
    <source>
        <dbReference type="ARBA" id="ARBA00022643"/>
    </source>
</evidence>
<dbReference type="Proteomes" id="UP000195570">
    <property type="component" value="Unassembled WGS sequence"/>
</dbReference>
<evidence type="ECO:0000256" key="7">
    <source>
        <dbReference type="ARBA" id="ARBA00022857"/>
    </source>
</evidence>
<dbReference type="RefSeq" id="XP_067077522.1">
    <property type="nucleotide sequence ID" value="XM_067221421.1"/>
</dbReference>
<evidence type="ECO:0000259" key="9">
    <source>
        <dbReference type="PROSITE" id="PS50902"/>
    </source>
</evidence>
<dbReference type="InterPro" id="IPR008254">
    <property type="entry name" value="Flavodoxin/NO_synth"/>
</dbReference>
<keyword evidence="5" id="KW-0288">FMN</keyword>
<dbReference type="PROSITE" id="PS51384">
    <property type="entry name" value="FAD_FR"/>
    <property type="match status" value="1"/>
</dbReference>
<dbReference type="Gene3D" id="1.20.990.10">
    <property type="entry name" value="NADPH-cytochrome p450 Reductase, Chain A, domain 3"/>
    <property type="match status" value="1"/>
</dbReference>
<dbReference type="InterPro" id="IPR039261">
    <property type="entry name" value="FNR_nucleotide-bd"/>
</dbReference>
<comment type="cofactor">
    <cofactor evidence="1">
        <name>FMN</name>
        <dbReference type="ChEBI" id="CHEBI:58210"/>
    </cofactor>
</comment>
<accession>A0A1G4I2W8</accession>
<dbReference type="EMBL" id="CZPT02000494">
    <property type="protein sequence ID" value="SCU66031.1"/>
    <property type="molecule type" value="Genomic_DNA"/>
</dbReference>
<keyword evidence="7" id="KW-0521">NADP</keyword>
<organism evidence="11 12">
    <name type="scientific">Trypanosoma equiperdum</name>
    <dbReference type="NCBI Taxonomy" id="5694"/>
    <lineage>
        <taxon>Eukaryota</taxon>
        <taxon>Discoba</taxon>
        <taxon>Euglenozoa</taxon>
        <taxon>Kinetoplastea</taxon>
        <taxon>Metakinetoplastina</taxon>
        <taxon>Trypanosomatida</taxon>
        <taxon>Trypanosomatidae</taxon>
        <taxon>Trypanosoma</taxon>
    </lineage>
</organism>
<dbReference type="InterPro" id="IPR017927">
    <property type="entry name" value="FAD-bd_FR_type"/>
</dbReference>
<dbReference type="SUPFAM" id="SSF52218">
    <property type="entry name" value="Flavoproteins"/>
    <property type="match status" value="1"/>
</dbReference>
<name>A0A1G4I2W8_TRYEQ</name>
<keyword evidence="8 11" id="KW-0560">Oxidoreductase</keyword>
<dbReference type="SUPFAM" id="SSF52343">
    <property type="entry name" value="Ferredoxin reductase-like, C-terminal NADP-linked domain"/>
    <property type="match status" value="1"/>
</dbReference>
<dbReference type="InterPro" id="IPR017938">
    <property type="entry name" value="Riboflavin_synthase-like_b-brl"/>
</dbReference>
<dbReference type="InterPro" id="IPR029039">
    <property type="entry name" value="Flavoprotein-like_sf"/>
</dbReference>
<dbReference type="AlphaFoldDB" id="A0A1G4I2W8"/>
<evidence type="ECO:0000259" key="10">
    <source>
        <dbReference type="PROSITE" id="PS51384"/>
    </source>
</evidence>
<dbReference type="Gene3D" id="3.40.50.360">
    <property type="match status" value="1"/>
</dbReference>
<evidence type="ECO:0000256" key="3">
    <source>
        <dbReference type="ARBA" id="ARBA00022490"/>
    </source>
</evidence>
<dbReference type="Gene3D" id="2.40.30.10">
    <property type="entry name" value="Translation factors"/>
    <property type="match status" value="1"/>
</dbReference>
<dbReference type="InterPro" id="IPR001709">
    <property type="entry name" value="Flavoprot_Pyr_Nucl_cyt_Rdtase"/>
</dbReference>
<dbReference type="InterPro" id="IPR003097">
    <property type="entry name" value="CysJ-like_FAD-binding"/>
</dbReference>
<dbReference type="GO" id="GO:0005829">
    <property type="term" value="C:cytosol"/>
    <property type="evidence" value="ECO:0007669"/>
    <property type="project" value="TreeGrafter"/>
</dbReference>
<reference evidence="11" key="1">
    <citation type="submission" date="2016-09" db="EMBL/GenBank/DDBJ databases">
        <authorList>
            <person name="Hebert L."/>
            <person name="Moumen B."/>
        </authorList>
    </citation>
    <scope>NUCLEOTIDE SEQUENCE [LARGE SCALE GENOMIC DNA]</scope>
    <source>
        <strain evidence="11">OVI</strain>
    </source>
</reference>
<dbReference type="Pfam" id="PF00258">
    <property type="entry name" value="Flavodoxin_1"/>
    <property type="match status" value="1"/>
</dbReference>
<dbReference type="GO" id="GO:0010181">
    <property type="term" value="F:FMN binding"/>
    <property type="evidence" value="ECO:0007669"/>
    <property type="project" value="InterPro"/>
</dbReference>
<dbReference type="SUPFAM" id="SSF63380">
    <property type="entry name" value="Riboflavin synthase domain-like"/>
    <property type="match status" value="1"/>
</dbReference>
<dbReference type="InterPro" id="IPR001094">
    <property type="entry name" value="Flavdoxin-like"/>
</dbReference>
<evidence type="ECO:0000256" key="2">
    <source>
        <dbReference type="ARBA" id="ARBA00001974"/>
    </source>
</evidence>
<dbReference type="VEuPathDB" id="TriTrypDB:TEOVI_000515400"/>
<evidence type="ECO:0000256" key="8">
    <source>
        <dbReference type="ARBA" id="ARBA00023002"/>
    </source>
</evidence>
<dbReference type="EC" id="1.6.2.4" evidence="11"/>
<evidence type="ECO:0000256" key="6">
    <source>
        <dbReference type="ARBA" id="ARBA00022827"/>
    </source>
</evidence>
<dbReference type="PANTHER" id="PTHR19384">
    <property type="entry name" value="NITRIC OXIDE SYNTHASE-RELATED"/>
    <property type="match status" value="1"/>
</dbReference>
<comment type="cofactor">
    <cofactor evidence="2">
        <name>FAD</name>
        <dbReference type="ChEBI" id="CHEBI:57692"/>
    </cofactor>
</comment>
<dbReference type="Gene3D" id="3.40.50.80">
    <property type="entry name" value="Nucleotide-binding domain of ferredoxin-NADP reductase (FNR) module"/>
    <property type="match status" value="1"/>
</dbReference>
<dbReference type="PRINTS" id="PR00369">
    <property type="entry name" value="FLAVODOXIN"/>
</dbReference>
<dbReference type="FunFam" id="3.40.50.80:FF:000030">
    <property type="entry name" value="NADPH-dependent diflavin oxidoreductase 1"/>
    <property type="match status" value="1"/>
</dbReference>
<protein>
    <submittedName>
        <fullName evidence="11">NADPH--cytochrome P450 reductase, putative</fullName>
        <ecNumber evidence="11">1.6.2.4</ecNumber>
    </submittedName>
</protein>
<dbReference type="PANTHER" id="PTHR19384:SF10">
    <property type="entry name" value="NADPH-DEPENDENT DIFLAVIN OXIDOREDUCTASE 1"/>
    <property type="match status" value="1"/>
</dbReference>
<proteinExistence type="predicted"/>
<comment type="caution">
    <text evidence="11">The sequence shown here is derived from an EMBL/GenBank/DDBJ whole genome shotgun (WGS) entry which is preliminary data.</text>
</comment>